<dbReference type="Gene3D" id="1.20.1420.30">
    <property type="entry name" value="NCX, central ion-binding region"/>
    <property type="match status" value="1"/>
</dbReference>
<keyword evidence="4 9" id="KW-1133">Transmembrane helix</keyword>
<gene>
    <name evidence="11" type="ORF">DUNSADRAFT_790</name>
</gene>
<evidence type="ECO:0000256" key="3">
    <source>
        <dbReference type="ARBA" id="ARBA00022692"/>
    </source>
</evidence>
<sequence>MLALHSQGYSCDHLNDVPEPQRCQFVMEECPSDSRVPYTEWYYCSVAPRGLFATGAFMVLLACVLPLLFSLLGSTAELYFSPTMSLVSQTIPKMRPRFAGVTFVAMGNGAPDLSANISAIRSGQVALSAGAFTGAAMFVQCVVASEVIRISKGVTCKGAVLRDVGTYAVSIMGVGLCLYSGVITHWFVVCAVLVYVAYASWVFAGDEWHAAGRPNLQPDRAAWEDLRAMLLQRNLGDS</sequence>
<dbReference type="InterPro" id="IPR004837">
    <property type="entry name" value="NaCa_Exmemb"/>
</dbReference>
<evidence type="ECO:0000256" key="1">
    <source>
        <dbReference type="ARBA" id="ARBA00004141"/>
    </source>
</evidence>
<keyword evidence="7" id="KW-0406">Ion transport</keyword>
<evidence type="ECO:0000256" key="4">
    <source>
        <dbReference type="ARBA" id="ARBA00022989"/>
    </source>
</evidence>
<evidence type="ECO:0000256" key="8">
    <source>
        <dbReference type="ARBA" id="ARBA00038187"/>
    </source>
</evidence>
<evidence type="ECO:0000259" key="10">
    <source>
        <dbReference type="Pfam" id="PF01699"/>
    </source>
</evidence>
<dbReference type="EMBL" id="MU070521">
    <property type="protein sequence ID" value="KAF5827358.1"/>
    <property type="molecule type" value="Genomic_DNA"/>
</dbReference>
<evidence type="ECO:0000313" key="11">
    <source>
        <dbReference type="EMBL" id="KAF5827358.1"/>
    </source>
</evidence>
<dbReference type="InterPro" id="IPR044880">
    <property type="entry name" value="NCX_ion-bd_dom_sf"/>
</dbReference>
<evidence type="ECO:0000313" key="12">
    <source>
        <dbReference type="Proteomes" id="UP000815325"/>
    </source>
</evidence>
<feature type="transmembrane region" description="Helical" evidence="9">
    <location>
        <begin position="185"/>
        <end position="204"/>
    </location>
</feature>
<feature type="domain" description="Sodium/calcium exchanger membrane region" evidence="10">
    <location>
        <begin position="65"/>
        <end position="203"/>
    </location>
</feature>
<keyword evidence="12" id="KW-1185">Reference proteome</keyword>
<keyword evidence="3 9" id="KW-0812">Transmembrane</keyword>
<organism evidence="11 12">
    <name type="scientific">Dunaliella salina</name>
    <name type="common">Green alga</name>
    <name type="synonym">Protococcus salinus</name>
    <dbReference type="NCBI Taxonomy" id="3046"/>
    <lineage>
        <taxon>Eukaryota</taxon>
        <taxon>Viridiplantae</taxon>
        <taxon>Chlorophyta</taxon>
        <taxon>core chlorophytes</taxon>
        <taxon>Chlorophyceae</taxon>
        <taxon>CS clade</taxon>
        <taxon>Chlamydomonadales</taxon>
        <taxon>Dunaliellaceae</taxon>
        <taxon>Dunaliella</taxon>
    </lineage>
</organism>
<evidence type="ECO:0000256" key="2">
    <source>
        <dbReference type="ARBA" id="ARBA00022448"/>
    </source>
</evidence>
<evidence type="ECO:0000256" key="6">
    <source>
        <dbReference type="ARBA" id="ARBA00023136"/>
    </source>
</evidence>
<evidence type="ECO:0000256" key="9">
    <source>
        <dbReference type="SAM" id="Phobius"/>
    </source>
</evidence>
<evidence type="ECO:0000256" key="7">
    <source>
        <dbReference type="ARBA" id="ARBA00023201"/>
    </source>
</evidence>
<keyword evidence="5" id="KW-0915">Sodium</keyword>
<keyword evidence="2" id="KW-0813">Transport</keyword>
<comment type="subcellular location">
    <subcellularLocation>
        <location evidence="1">Membrane</location>
        <topology evidence="1">Multi-pass membrane protein</topology>
    </subcellularLocation>
</comment>
<accession>A0ABQ7FYB4</accession>
<keyword evidence="6 9" id="KW-0472">Membrane</keyword>
<dbReference type="InterPro" id="IPR051359">
    <property type="entry name" value="CaCA_antiporter"/>
</dbReference>
<dbReference type="PANTHER" id="PTHR12266">
    <property type="entry name" value="NA+/CA2+ K+ INDEPENDENT EXCHANGER"/>
    <property type="match status" value="1"/>
</dbReference>
<keyword evidence="7" id="KW-0739">Sodium transport</keyword>
<protein>
    <recommendedName>
        <fullName evidence="10">Sodium/calcium exchanger membrane region domain-containing protein</fullName>
    </recommendedName>
</protein>
<feature type="transmembrane region" description="Helical" evidence="9">
    <location>
        <begin position="125"/>
        <end position="148"/>
    </location>
</feature>
<dbReference type="PANTHER" id="PTHR12266:SF0">
    <property type="entry name" value="MITOCHONDRIAL SODIUM_CALCIUM EXCHANGER PROTEIN"/>
    <property type="match status" value="1"/>
</dbReference>
<evidence type="ECO:0000256" key="5">
    <source>
        <dbReference type="ARBA" id="ARBA00023053"/>
    </source>
</evidence>
<comment type="caution">
    <text evidence="11">The sequence shown here is derived from an EMBL/GenBank/DDBJ whole genome shotgun (WGS) entry which is preliminary data.</text>
</comment>
<proteinExistence type="inferred from homology"/>
<dbReference type="Proteomes" id="UP000815325">
    <property type="component" value="Unassembled WGS sequence"/>
</dbReference>
<reference evidence="11" key="1">
    <citation type="submission" date="2017-08" db="EMBL/GenBank/DDBJ databases">
        <authorList>
            <person name="Polle J.E."/>
            <person name="Barry K."/>
            <person name="Cushman J."/>
            <person name="Schmutz J."/>
            <person name="Tran D."/>
            <person name="Hathwaick L.T."/>
            <person name="Yim W.C."/>
            <person name="Jenkins J."/>
            <person name="Mckie-Krisberg Z.M."/>
            <person name="Prochnik S."/>
            <person name="Lindquist E."/>
            <person name="Dockter R.B."/>
            <person name="Adam C."/>
            <person name="Molina H."/>
            <person name="Bunkerborg J."/>
            <person name="Jin E."/>
            <person name="Buchheim M."/>
            <person name="Magnuson J."/>
        </authorList>
    </citation>
    <scope>NUCLEOTIDE SEQUENCE</scope>
    <source>
        <strain evidence="11">CCAP 19/18</strain>
    </source>
</reference>
<feature type="transmembrane region" description="Helical" evidence="9">
    <location>
        <begin position="51"/>
        <end position="72"/>
    </location>
</feature>
<dbReference type="Pfam" id="PF01699">
    <property type="entry name" value="Na_Ca_ex"/>
    <property type="match status" value="1"/>
</dbReference>
<comment type="similarity">
    <text evidence="8">Belongs to the Ca(2+):cation antiporter (CaCA) (TC 2.A.19) family. Cation/calcium exchanger (CCX) subfamily.</text>
</comment>
<name>A0ABQ7FYB4_DUNSA</name>